<protein>
    <recommendedName>
        <fullName evidence="3">Virulence-associated protein VapD</fullName>
    </recommendedName>
</protein>
<organism evidence="1 2">
    <name type="scientific">Pseudobutyrivibrio ruminis</name>
    <dbReference type="NCBI Taxonomy" id="46206"/>
    <lineage>
        <taxon>Bacteria</taxon>
        <taxon>Bacillati</taxon>
        <taxon>Bacillota</taxon>
        <taxon>Clostridia</taxon>
        <taxon>Lachnospirales</taxon>
        <taxon>Lachnospiraceae</taxon>
        <taxon>Pseudobutyrivibrio</taxon>
    </lineage>
</organism>
<gene>
    <name evidence="1" type="ORF">CSX00_06120</name>
</gene>
<name>A0A2G3EBL5_9FIRM</name>
<accession>A0A2G3EBL5</accession>
<evidence type="ECO:0000313" key="2">
    <source>
        <dbReference type="Proteomes" id="UP000224317"/>
    </source>
</evidence>
<proteinExistence type="predicted"/>
<dbReference type="Proteomes" id="UP000224317">
    <property type="component" value="Unassembled WGS sequence"/>
</dbReference>
<keyword evidence="2" id="KW-1185">Reference proteome</keyword>
<dbReference type="AlphaFoldDB" id="A0A2G3EBL5"/>
<dbReference type="Gene3D" id="3.30.70.240">
    <property type="match status" value="1"/>
</dbReference>
<dbReference type="RefSeq" id="WP_099413144.1">
    <property type="nucleotide sequence ID" value="NZ_PDYH01000019.1"/>
</dbReference>
<evidence type="ECO:0000313" key="1">
    <source>
        <dbReference type="EMBL" id="PHU40461.1"/>
    </source>
</evidence>
<comment type="caution">
    <text evidence="1">The sequence shown here is derived from an EMBL/GenBank/DDBJ whole genome shotgun (WGS) entry which is preliminary data.</text>
</comment>
<dbReference type="NCBIfam" id="NF041506">
    <property type="entry name" value="VapD"/>
    <property type="match status" value="1"/>
</dbReference>
<dbReference type="InterPro" id="IPR048135">
    <property type="entry name" value="VapD-like"/>
</dbReference>
<sequence>MAKRKHYKSIEFDLDTKKLQEFYKDYRTAYKDIRGFMTKHGYTHRQGSVYNSREKLLETDILVLVDDLKNRFEWASTCIKAFDVANIGQQHSMLTQLQAISDDADFDI</sequence>
<evidence type="ECO:0008006" key="3">
    <source>
        <dbReference type="Google" id="ProtNLM"/>
    </source>
</evidence>
<dbReference type="EMBL" id="PDYH01000019">
    <property type="protein sequence ID" value="PHU40461.1"/>
    <property type="molecule type" value="Genomic_DNA"/>
</dbReference>
<reference evidence="1" key="1">
    <citation type="submission" date="2017-10" db="EMBL/GenBank/DDBJ databases">
        <title>Resolving the taxonomy of Roseburia spp., Eubacterium rectale and Agathobacter spp. through phylogenomic analysis.</title>
        <authorList>
            <person name="Sheridan P.O."/>
            <person name="Walker A.W."/>
            <person name="Duncan S.H."/>
            <person name="Scott K.P."/>
            <person name="Toole P.W.O."/>
            <person name="Luis P."/>
            <person name="Flint H.J."/>
        </authorList>
    </citation>
    <scope>NUCLEOTIDE SEQUENCE [LARGE SCALE GENOMIC DNA]</scope>
    <source>
        <strain evidence="1">JK10</strain>
    </source>
</reference>